<dbReference type="PANTHER" id="PTHR13504">
    <property type="entry name" value="FIDO DOMAIN-CONTAINING PROTEIN DDB_G0283145"/>
    <property type="match status" value="1"/>
</dbReference>
<keyword evidence="2" id="KW-0547">Nucleotide-binding</keyword>
<evidence type="ECO:0000313" key="5">
    <source>
        <dbReference type="Proteomes" id="UP001301958"/>
    </source>
</evidence>
<dbReference type="Pfam" id="PF02661">
    <property type="entry name" value="Fic"/>
    <property type="match status" value="1"/>
</dbReference>
<feature type="domain" description="Fido" evidence="3">
    <location>
        <begin position="172"/>
        <end position="325"/>
    </location>
</feature>
<dbReference type="InterPro" id="IPR003812">
    <property type="entry name" value="Fido"/>
</dbReference>
<reference evidence="4" key="1">
    <citation type="journal article" date="2023" name="Mol. Phylogenet. Evol.">
        <title>Genome-scale phylogeny and comparative genomics of the fungal order Sordariales.</title>
        <authorList>
            <person name="Hensen N."/>
            <person name="Bonometti L."/>
            <person name="Westerberg I."/>
            <person name="Brannstrom I.O."/>
            <person name="Guillou S."/>
            <person name="Cros-Aarteil S."/>
            <person name="Calhoun S."/>
            <person name="Haridas S."/>
            <person name="Kuo A."/>
            <person name="Mondo S."/>
            <person name="Pangilinan J."/>
            <person name="Riley R."/>
            <person name="LaButti K."/>
            <person name="Andreopoulos B."/>
            <person name="Lipzen A."/>
            <person name="Chen C."/>
            <person name="Yan M."/>
            <person name="Daum C."/>
            <person name="Ng V."/>
            <person name="Clum A."/>
            <person name="Steindorff A."/>
            <person name="Ohm R.A."/>
            <person name="Martin F."/>
            <person name="Silar P."/>
            <person name="Natvig D.O."/>
            <person name="Lalanne C."/>
            <person name="Gautier V."/>
            <person name="Ament-Velasquez S.L."/>
            <person name="Kruys A."/>
            <person name="Hutchinson M.I."/>
            <person name="Powell A.J."/>
            <person name="Barry K."/>
            <person name="Miller A.N."/>
            <person name="Grigoriev I.V."/>
            <person name="Debuchy R."/>
            <person name="Gladieux P."/>
            <person name="Hiltunen Thoren M."/>
            <person name="Johannesson H."/>
        </authorList>
    </citation>
    <scope>NUCLEOTIDE SEQUENCE</scope>
    <source>
        <strain evidence="4">CBS 990.96</strain>
    </source>
</reference>
<dbReference type="AlphaFoldDB" id="A0AAN7BVG8"/>
<keyword evidence="5" id="KW-1185">Reference proteome</keyword>
<evidence type="ECO:0000256" key="1">
    <source>
        <dbReference type="PIRSR" id="PIRSR640198-1"/>
    </source>
</evidence>
<dbReference type="Proteomes" id="UP001301958">
    <property type="component" value="Unassembled WGS sequence"/>
</dbReference>
<dbReference type="SUPFAM" id="SSF140931">
    <property type="entry name" value="Fic-like"/>
    <property type="match status" value="1"/>
</dbReference>
<dbReference type="PROSITE" id="PS51459">
    <property type="entry name" value="FIDO"/>
    <property type="match status" value="1"/>
</dbReference>
<proteinExistence type="predicted"/>
<evidence type="ECO:0000259" key="3">
    <source>
        <dbReference type="PROSITE" id="PS51459"/>
    </source>
</evidence>
<sequence>MACHHPTKSLHPLFLNWTYHPLNRLQNMKCLYQTLSESMSRGWPVDFISRLAERLRQEASSQLPADVPTTEVWPIFEKSLILLVYNSNYIDSAGVYESITFDLCQHVFRGLPITEKIEETSNPEYQDHLEALIKSNRPTDINTVIRSCREVIQHEQALAFIIEQVVLNNQSITEQLLLETHKILYTGLVEEDDEVKTGQYRDFEIAVKYETPDKKMKAHRCIRASAVPEYMKEMIGNLTKEIEQPSKLVPYTLAARYHHQFTMIHPFGDGNQRMVRILMNLILIKYAGHVCLFGGDDDEKKEYLDIVTRGAKQFDKEDMEVAFEEHTGHHELIKYMVMKSKDSLKEMRDWAQARRGGEENRTSLHTM</sequence>
<reference evidence="4" key="2">
    <citation type="submission" date="2023-05" db="EMBL/GenBank/DDBJ databases">
        <authorList>
            <consortium name="Lawrence Berkeley National Laboratory"/>
            <person name="Steindorff A."/>
            <person name="Hensen N."/>
            <person name="Bonometti L."/>
            <person name="Westerberg I."/>
            <person name="Brannstrom I.O."/>
            <person name="Guillou S."/>
            <person name="Cros-Aarteil S."/>
            <person name="Calhoun S."/>
            <person name="Haridas S."/>
            <person name="Kuo A."/>
            <person name="Mondo S."/>
            <person name="Pangilinan J."/>
            <person name="Riley R."/>
            <person name="Labutti K."/>
            <person name="Andreopoulos B."/>
            <person name="Lipzen A."/>
            <person name="Chen C."/>
            <person name="Yanf M."/>
            <person name="Daum C."/>
            <person name="Ng V."/>
            <person name="Clum A."/>
            <person name="Ohm R."/>
            <person name="Martin F."/>
            <person name="Silar P."/>
            <person name="Natvig D."/>
            <person name="Lalanne C."/>
            <person name="Gautier V."/>
            <person name="Ament-Velasquez S.L."/>
            <person name="Kruys A."/>
            <person name="Hutchinson M.I."/>
            <person name="Powell A.J."/>
            <person name="Barry K."/>
            <person name="Miller A.N."/>
            <person name="Grigoriev I.V."/>
            <person name="Debuchy R."/>
            <person name="Gladieux P."/>
            <person name="Thoren M.H."/>
            <person name="Johannesson H."/>
        </authorList>
    </citation>
    <scope>NUCLEOTIDE SEQUENCE</scope>
    <source>
        <strain evidence="4">CBS 990.96</strain>
    </source>
</reference>
<feature type="active site" evidence="1">
    <location>
        <position position="265"/>
    </location>
</feature>
<feature type="binding site" evidence="2">
    <location>
        <begin position="269"/>
        <end position="276"/>
    </location>
    <ligand>
        <name>ATP</name>
        <dbReference type="ChEBI" id="CHEBI:30616"/>
    </ligand>
</feature>
<dbReference type="GO" id="GO:0005524">
    <property type="term" value="F:ATP binding"/>
    <property type="evidence" value="ECO:0007669"/>
    <property type="project" value="UniProtKB-KW"/>
</dbReference>
<gene>
    <name evidence="4" type="ORF">QBC38DRAFT_469362</name>
</gene>
<dbReference type="PANTHER" id="PTHR13504:SF38">
    <property type="entry name" value="FIDO DOMAIN-CONTAINING PROTEIN"/>
    <property type="match status" value="1"/>
</dbReference>
<evidence type="ECO:0000256" key="2">
    <source>
        <dbReference type="PIRSR" id="PIRSR640198-2"/>
    </source>
</evidence>
<protein>
    <submittedName>
        <fullName evidence="4">Filamentation induced by cAMP/death on curing-related protein</fullName>
    </submittedName>
</protein>
<accession>A0AAN7BVG8</accession>
<name>A0AAN7BVG8_9PEZI</name>
<dbReference type="InterPro" id="IPR036597">
    <property type="entry name" value="Fido-like_dom_sf"/>
</dbReference>
<keyword evidence="2" id="KW-0067">ATP-binding</keyword>
<comment type="caution">
    <text evidence="4">The sequence shown here is derived from an EMBL/GenBank/DDBJ whole genome shotgun (WGS) entry which is preliminary data.</text>
</comment>
<dbReference type="InterPro" id="IPR040198">
    <property type="entry name" value="Fido_containing"/>
</dbReference>
<organism evidence="4 5">
    <name type="scientific">Podospora fimiseda</name>
    <dbReference type="NCBI Taxonomy" id="252190"/>
    <lineage>
        <taxon>Eukaryota</taxon>
        <taxon>Fungi</taxon>
        <taxon>Dikarya</taxon>
        <taxon>Ascomycota</taxon>
        <taxon>Pezizomycotina</taxon>
        <taxon>Sordariomycetes</taxon>
        <taxon>Sordariomycetidae</taxon>
        <taxon>Sordariales</taxon>
        <taxon>Podosporaceae</taxon>
        <taxon>Podospora</taxon>
    </lineage>
</organism>
<dbReference type="EMBL" id="MU865299">
    <property type="protein sequence ID" value="KAK4230368.1"/>
    <property type="molecule type" value="Genomic_DNA"/>
</dbReference>
<evidence type="ECO:0000313" key="4">
    <source>
        <dbReference type="EMBL" id="KAK4230368.1"/>
    </source>
</evidence>
<dbReference type="Gene3D" id="1.10.3290.10">
    <property type="entry name" value="Fido-like domain"/>
    <property type="match status" value="1"/>
</dbReference>